<organism evidence="4">
    <name type="scientific">Hymenolepis diminuta</name>
    <name type="common">Rat tapeworm</name>
    <dbReference type="NCBI Taxonomy" id="6216"/>
    <lineage>
        <taxon>Eukaryota</taxon>
        <taxon>Metazoa</taxon>
        <taxon>Spiralia</taxon>
        <taxon>Lophotrochozoa</taxon>
        <taxon>Platyhelminthes</taxon>
        <taxon>Cestoda</taxon>
        <taxon>Eucestoda</taxon>
        <taxon>Cyclophyllidea</taxon>
        <taxon>Hymenolepididae</taxon>
        <taxon>Hymenolepis</taxon>
    </lineage>
</organism>
<evidence type="ECO:0000313" key="4">
    <source>
        <dbReference type="WBParaSite" id="HDID_0000353101-mRNA-1"/>
    </source>
</evidence>
<dbReference type="OrthoDB" id="6284605at2759"/>
<evidence type="ECO:0000256" key="1">
    <source>
        <dbReference type="SAM" id="MobiDB-lite"/>
    </source>
</evidence>
<dbReference type="AlphaFoldDB" id="A0A0R3SFC3"/>
<evidence type="ECO:0000313" key="2">
    <source>
        <dbReference type="EMBL" id="VDL34539.1"/>
    </source>
</evidence>
<proteinExistence type="predicted"/>
<accession>A0A0R3SFC3</accession>
<name>A0A0R3SFC3_HYMDI</name>
<dbReference type="WBParaSite" id="HDID_0000353101-mRNA-1">
    <property type="protein sequence ID" value="HDID_0000353101-mRNA-1"/>
    <property type="gene ID" value="HDID_0000353101"/>
</dbReference>
<dbReference type="Gene3D" id="3.30.200.20">
    <property type="entry name" value="Phosphorylase Kinase, domain 1"/>
    <property type="match status" value="1"/>
</dbReference>
<gene>
    <name evidence="2" type="ORF">HDID_LOCUS3529</name>
</gene>
<evidence type="ECO:0000313" key="3">
    <source>
        <dbReference type="Proteomes" id="UP000274504"/>
    </source>
</evidence>
<feature type="region of interest" description="Disordered" evidence="1">
    <location>
        <begin position="84"/>
        <end position="114"/>
    </location>
</feature>
<reference evidence="4" key="1">
    <citation type="submission" date="2017-02" db="UniProtKB">
        <authorList>
            <consortium name="WormBaseParasite"/>
        </authorList>
    </citation>
    <scope>IDENTIFICATION</scope>
</reference>
<protein>
    <submittedName>
        <fullName evidence="4">Protein kinase domain-containing protein</fullName>
    </submittedName>
</protein>
<feature type="compositionally biased region" description="Low complexity" evidence="1">
    <location>
        <begin position="87"/>
        <end position="99"/>
    </location>
</feature>
<dbReference type="Proteomes" id="UP000274504">
    <property type="component" value="Unassembled WGS sequence"/>
</dbReference>
<reference evidence="2 3" key="2">
    <citation type="submission" date="2018-11" db="EMBL/GenBank/DDBJ databases">
        <authorList>
            <consortium name="Pathogen Informatics"/>
        </authorList>
    </citation>
    <scope>NUCLEOTIDE SEQUENCE [LARGE SCALE GENOMIC DNA]</scope>
</reference>
<sequence>MVDAAIIYLEYLCVSTGITSSDTVDGSGVPVGGAGGDGPRFLPLVSLPTGYVNQSAITAAAVAAAAAATNKPSTNGVAFGVLSTNKSQQQPQARSTRQQKPAAAATDQQHHVDPNYTDANYDYIVRPGEVWMNRYYMDSLIGKGSFGQASSSGSSNLRFL</sequence>
<dbReference type="STRING" id="6216.A0A0R3SFC3"/>
<dbReference type="EMBL" id="UYSG01001094">
    <property type="protein sequence ID" value="VDL34539.1"/>
    <property type="molecule type" value="Genomic_DNA"/>
</dbReference>